<dbReference type="InterPro" id="IPR034122">
    <property type="entry name" value="Retropepsin-like_bacterial"/>
</dbReference>
<accession>A0ABT8D9N6</accession>
<dbReference type="InterPro" id="IPR001969">
    <property type="entry name" value="Aspartic_peptidase_AS"/>
</dbReference>
<dbReference type="InterPro" id="IPR021109">
    <property type="entry name" value="Peptidase_aspartic_dom_sf"/>
</dbReference>
<name>A0ABT8D9N6_9RHOB</name>
<dbReference type="CDD" id="cd05483">
    <property type="entry name" value="retropepsin_like_bacteria"/>
    <property type="match status" value="1"/>
</dbReference>
<sequence>MTEDLPRLAYLALLLVALAGFLIVEFRAKPGQTMRQALAWGLIFVGTIAVAGLWQDISRSVVPRQQIFEGGRIEIPVSSDGHYYLTVTLNGEEVDFVVDTGATTIALSRDEARRIGVDTDNLAFTAQARTANGIVPTAPVIIRDVQIGDIHDRNVSAVVVDGDLGMPLLGMTYLSRFARVSIESDRLILQR</sequence>
<dbReference type="Proteomes" id="UP001243846">
    <property type="component" value="Unassembled WGS sequence"/>
</dbReference>
<dbReference type="GO" id="GO:0006508">
    <property type="term" value="P:proteolysis"/>
    <property type="evidence" value="ECO:0007669"/>
    <property type="project" value="UniProtKB-KW"/>
</dbReference>
<evidence type="ECO:0000313" key="2">
    <source>
        <dbReference type="EMBL" id="MDN3712150.1"/>
    </source>
</evidence>
<dbReference type="SUPFAM" id="SSF50630">
    <property type="entry name" value="Acid proteases"/>
    <property type="match status" value="1"/>
</dbReference>
<dbReference type="PROSITE" id="PS00141">
    <property type="entry name" value="ASP_PROTEASE"/>
    <property type="match status" value="1"/>
</dbReference>
<keyword evidence="3" id="KW-1185">Reference proteome</keyword>
<dbReference type="InterPro" id="IPR011969">
    <property type="entry name" value="Clan_AA_Asp_peptidase_C"/>
</dbReference>
<feature type="transmembrane region" description="Helical" evidence="1">
    <location>
        <begin position="37"/>
        <end position="54"/>
    </location>
</feature>
<protein>
    <submittedName>
        <fullName evidence="2">TIGR02281 family clan AA aspartic protease</fullName>
        <ecNumber evidence="2">3.4.23.-</ecNumber>
    </submittedName>
</protein>
<gene>
    <name evidence="2" type="ORF">QWZ10_10765</name>
</gene>
<reference evidence="3" key="1">
    <citation type="journal article" date="2019" name="Int. J. Syst. Evol. Microbiol.">
        <title>The Global Catalogue of Microorganisms (GCM) 10K type strain sequencing project: providing services to taxonomists for standard genome sequencing and annotation.</title>
        <authorList>
            <consortium name="The Broad Institute Genomics Platform"/>
            <consortium name="The Broad Institute Genome Sequencing Center for Infectious Disease"/>
            <person name="Wu L."/>
            <person name="Ma J."/>
        </authorList>
    </citation>
    <scope>NUCLEOTIDE SEQUENCE [LARGE SCALE GENOMIC DNA]</scope>
    <source>
        <strain evidence="3">CECT 8482</strain>
    </source>
</reference>
<dbReference type="Pfam" id="PF13975">
    <property type="entry name" value="gag-asp_proteas"/>
    <property type="match status" value="1"/>
</dbReference>
<comment type="caution">
    <text evidence="2">The sequence shown here is derived from an EMBL/GenBank/DDBJ whole genome shotgun (WGS) entry which is preliminary data.</text>
</comment>
<keyword evidence="2" id="KW-0378">Hydrolase</keyword>
<dbReference type="RefSeq" id="WP_377687169.1">
    <property type="nucleotide sequence ID" value="NZ_JBHMDZ010000042.1"/>
</dbReference>
<evidence type="ECO:0000313" key="3">
    <source>
        <dbReference type="Proteomes" id="UP001243846"/>
    </source>
</evidence>
<keyword evidence="1" id="KW-0812">Transmembrane</keyword>
<dbReference type="Gene3D" id="2.40.70.10">
    <property type="entry name" value="Acid Proteases"/>
    <property type="match status" value="1"/>
</dbReference>
<organism evidence="2 3">
    <name type="scientific">Paracoccus cavernae</name>
    <dbReference type="NCBI Taxonomy" id="1571207"/>
    <lineage>
        <taxon>Bacteria</taxon>
        <taxon>Pseudomonadati</taxon>
        <taxon>Pseudomonadota</taxon>
        <taxon>Alphaproteobacteria</taxon>
        <taxon>Rhodobacterales</taxon>
        <taxon>Paracoccaceae</taxon>
        <taxon>Paracoccus</taxon>
    </lineage>
</organism>
<dbReference type="EC" id="3.4.23.-" evidence="2"/>
<dbReference type="EMBL" id="JAUFRC010000001">
    <property type="protein sequence ID" value="MDN3712150.1"/>
    <property type="molecule type" value="Genomic_DNA"/>
</dbReference>
<keyword evidence="1" id="KW-0472">Membrane</keyword>
<dbReference type="NCBIfam" id="TIGR02281">
    <property type="entry name" value="clan_AA_DTGA"/>
    <property type="match status" value="1"/>
</dbReference>
<keyword evidence="1" id="KW-1133">Transmembrane helix</keyword>
<keyword evidence="2" id="KW-0645">Protease</keyword>
<evidence type="ECO:0000256" key="1">
    <source>
        <dbReference type="SAM" id="Phobius"/>
    </source>
</evidence>
<dbReference type="GO" id="GO:0008233">
    <property type="term" value="F:peptidase activity"/>
    <property type="evidence" value="ECO:0007669"/>
    <property type="project" value="UniProtKB-KW"/>
</dbReference>
<proteinExistence type="predicted"/>
<feature type="transmembrane region" description="Helical" evidence="1">
    <location>
        <begin position="6"/>
        <end position="25"/>
    </location>
</feature>